<protein>
    <submittedName>
        <fullName evidence="1">Uncharacterized protein</fullName>
    </submittedName>
</protein>
<sequence>MDKVFSPTSSSCSLLNIGNLTFLDKKNSKIIDSVPFNISLWKAFDKVLFPNVYLSHMYTCQGDLKSPMQTNIVLSEVWFIDI</sequence>
<evidence type="ECO:0000313" key="2">
    <source>
        <dbReference type="Proteomes" id="UP001168098"/>
    </source>
</evidence>
<comment type="caution">
    <text evidence="1">The sequence shown here is derived from an EMBL/GenBank/DDBJ whole genome shotgun (WGS) entry which is preliminary data.</text>
</comment>
<name>A0AA38Z0W8_VITRO</name>
<proteinExistence type="predicted"/>
<gene>
    <name evidence="1" type="ORF">PVL29_019510</name>
</gene>
<evidence type="ECO:0000313" key="1">
    <source>
        <dbReference type="EMBL" id="KAJ9680225.1"/>
    </source>
</evidence>
<organism evidence="1 2">
    <name type="scientific">Vitis rotundifolia</name>
    <name type="common">Muscadine grape</name>
    <dbReference type="NCBI Taxonomy" id="103349"/>
    <lineage>
        <taxon>Eukaryota</taxon>
        <taxon>Viridiplantae</taxon>
        <taxon>Streptophyta</taxon>
        <taxon>Embryophyta</taxon>
        <taxon>Tracheophyta</taxon>
        <taxon>Spermatophyta</taxon>
        <taxon>Magnoliopsida</taxon>
        <taxon>eudicotyledons</taxon>
        <taxon>Gunneridae</taxon>
        <taxon>Pentapetalae</taxon>
        <taxon>rosids</taxon>
        <taxon>Vitales</taxon>
        <taxon>Vitaceae</taxon>
        <taxon>Viteae</taxon>
        <taxon>Vitis</taxon>
    </lineage>
</organism>
<dbReference type="Proteomes" id="UP001168098">
    <property type="component" value="Unassembled WGS sequence"/>
</dbReference>
<accession>A0AA38Z0W8</accession>
<reference evidence="1 2" key="1">
    <citation type="journal article" date="2023" name="BMC Biotechnol.">
        <title>Vitis rotundifolia cv Carlos genome sequencing.</title>
        <authorList>
            <person name="Huff M."/>
            <person name="Hulse-Kemp A."/>
            <person name="Scheffler B."/>
            <person name="Youngblood R."/>
            <person name="Simpson S."/>
            <person name="Babiker E."/>
            <person name="Staton M."/>
        </authorList>
    </citation>
    <scope>NUCLEOTIDE SEQUENCE [LARGE SCALE GENOMIC DNA]</scope>
    <source>
        <tissue evidence="1">Leaf</tissue>
    </source>
</reference>
<keyword evidence="2" id="KW-1185">Reference proteome</keyword>
<dbReference type="EMBL" id="JARBHA010000015">
    <property type="protein sequence ID" value="KAJ9680225.1"/>
    <property type="molecule type" value="Genomic_DNA"/>
</dbReference>
<dbReference type="AlphaFoldDB" id="A0AA38Z0W8"/>